<organism evidence="2 3">
    <name type="scientific">Ruminococcus flavefaciens</name>
    <dbReference type="NCBI Taxonomy" id="1265"/>
    <lineage>
        <taxon>Bacteria</taxon>
        <taxon>Bacillati</taxon>
        <taxon>Bacillota</taxon>
        <taxon>Clostridia</taxon>
        <taxon>Eubacteriales</taxon>
        <taxon>Oscillospiraceae</taxon>
        <taxon>Ruminococcus</taxon>
    </lineage>
</organism>
<feature type="transmembrane region" description="Helical" evidence="1">
    <location>
        <begin position="209"/>
        <end position="227"/>
    </location>
</feature>
<keyword evidence="1" id="KW-0812">Transmembrane</keyword>
<dbReference type="Pfam" id="PF13346">
    <property type="entry name" value="ABC2_membrane_5"/>
    <property type="match status" value="1"/>
</dbReference>
<dbReference type="Proteomes" id="UP000183461">
    <property type="component" value="Unassembled WGS sequence"/>
</dbReference>
<feature type="transmembrane region" description="Helical" evidence="1">
    <location>
        <begin position="46"/>
        <end position="66"/>
    </location>
</feature>
<dbReference type="AlphaFoldDB" id="A0A1K1NTA8"/>
<dbReference type="RefSeq" id="WP_072300471.1">
    <property type="nucleotide sequence ID" value="NZ_FPIP01000005.1"/>
</dbReference>
<gene>
    <name evidence="2" type="ORF">SAMN02910280_2245</name>
</gene>
<dbReference type="InterPro" id="IPR025699">
    <property type="entry name" value="ABC2_memb-like"/>
</dbReference>
<feature type="transmembrane region" description="Helical" evidence="1">
    <location>
        <begin position="98"/>
        <end position="120"/>
    </location>
</feature>
<feature type="transmembrane region" description="Helical" evidence="1">
    <location>
        <begin position="162"/>
        <end position="180"/>
    </location>
</feature>
<accession>A0A1K1NTA8</accession>
<evidence type="ECO:0000313" key="3">
    <source>
        <dbReference type="Proteomes" id="UP000183461"/>
    </source>
</evidence>
<protein>
    <submittedName>
        <fullName evidence="2">ABC-2 family transporter protein</fullName>
    </submittedName>
</protein>
<keyword evidence="1" id="KW-0472">Membrane</keyword>
<feature type="transmembrane region" description="Helical" evidence="1">
    <location>
        <begin position="12"/>
        <end position="34"/>
    </location>
</feature>
<sequence length="244" mass="27783">MTGLLYKLIRTNWVKILLFFLGSMFYPFMFALIFRSDDMKDDLTSGISIMLWAFMAFMVFLIGGVCEDSIFNDDERKKWAYFVASTPTGIKGQIGAKYLFTLCYSMLTVTALILCCGFARDGSSELADGSVIFIGFFYIQLTMRAIEFPLMARFGSKIGKSLKIIIIGIAAFIFFAYMLFGDTSAFADMDTFFDRLLAALADENKVKRMTLWFSIITLAVIPIYYLSYRLAVKWYLKGVESYAK</sequence>
<proteinExistence type="predicted"/>
<feature type="transmembrane region" description="Helical" evidence="1">
    <location>
        <begin position="132"/>
        <end position="150"/>
    </location>
</feature>
<dbReference type="EMBL" id="FPIP01000005">
    <property type="protein sequence ID" value="SFW38475.1"/>
    <property type="molecule type" value="Genomic_DNA"/>
</dbReference>
<evidence type="ECO:0000256" key="1">
    <source>
        <dbReference type="SAM" id="Phobius"/>
    </source>
</evidence>
<keyword evidence="1" id="KW-1133">Transmembrane helix</keyword>
<name>A0A1K1NTA8_RUMFL</name>
<reference evidence="3" key="1">
    <citation type="submission" date="2016-11" db="EMBL/GenBank/DDBJ databases">
        <authorList>
            <person name="Varghese N."/>
            <person name="Submissions S."/>
        </authorList>
    </citation>
    <scope>NUCLEOTIDE SEQUENCE [LARGE SCALE GENOMIC DNA]</scope>
    <source>
        <strain evidence="3">YL228</strain>
    </source>
</reference>
<evidence type="ECO:0000313" key="2">
    <source>
        <dbReference type="EMBL" id="SFW38475.1"/>
    </source>
</evidence>